<evidence type="ECO:0000256" key="9">
    <source>
        <dbReference type="ARBA" id="ARBA00022801"/>
    </source>
</evidence>
<dbReference type="InterPro" id="IPR050951">
    <property type="entry name" value="Retrovirus_Pol_polyprotein"/>
</dbReference>
<evidence type="ECO:0000256" key="4">
    <source>
        <dbReference type="ARBA" id="ARBA00022695"/>
    </source>
</evidence>
<dbReference type="EMBL" id="JACVVK020000123">
    <property type="protein sequence ID" value="KAK7490780.1"/>
    <property type="molecule type" value="Genomic_DNA"/>
</dbReference>
<dbReference type="CDD" id="cd01647">
    <property type="entry name" value="RT_LTR"/>
    <property type="match status" value="1"/>
</dbReference>
<dbReference type="Gene3D" id="1.10.340.70">
    <property type="match status" value="1"/>
</dbReference>
<dbReference type="Pfam" id="PF13975">
    <property type="entry name" value="gag-asp_proteas"/>
    <property type="match status" value="1"/>
</dbReference>
<keyword evidence="5" id="KW-0540">Nuclease</keyword>
<dbReference type="CDD" id="cd09274">
    <property type="entry name" value="RNase_HI_RT_Ty3"/>
    <property type="match status" value="1"/>
</dbReference>
<dbReference type="GO" id="GO:0008270">
    <property type="term" value="F:zinc ion binding"/>
    <property type="evidence" value="ECO:0007669"/>
    <property type="project" value="UniProtKB-KW"/>
</dbReference>
<feature type="region of interest" description="Disordered" evidence="13">
    <location>
        <begin position="758"/>
        <end position="809"/>
    </location>
</feature>
<keyword evidence="18" id="KW-1185">Reference proteome</keyword>
<feature type="compositionally biased region" description="Gly residues" evidence="13">
    <location>
        <begin position="967"/>
        <end position="978"/>
    </location>
</feature>
<reference evidence="17 18" key="1">
    <citation type="journal article" date="2023" name="Sci. Data">
        <title>Genome assembly of the Korean intertidal mud-creeper Batillaria attramentaria.</title>
        <authorList>
            <person name="Patra A.K."/>
            <person name="Ho P.T."/>
            <person name="Jun S."/>
            <person name="Lee S.J."/>
            <person name="Kim Y."/>
            <person name="Won Y.J."/>
        </authorList>
    </citation>
    <scope>NUCLEOTIDE SEQUENCE [LARGE SCALE GENOMIC DNA]</scope>
    <source>
        <strain evidence="17">Wonlab-2016</strain>
    </source>
</reference>
<dbReference type="FunFam" id="1.10.340.70:FF:000001">
    <property type="entry name" value="Retrovirus-related Pol polyprotein from transposon gypsy-like Protein"/>
    <property type="match status" value="1"/>
</dbReference>
<dbReference type="PROSITE" id="PS50016">
    <property type="entry name" value="ZF_PHD_2"/>
    <property type="match status" value="1"/>
</dbReference>
<dbReference type="InterPro" id="IPR019787">
    <property type="entry name" value="Znf_PHD-finger"/>
</dbReference>
<dbReference type="InterPro" id="IPR011011">
    <property type="entry name" value="Znf_FYVE_PHD"/>
</dbReference>
<evidence type="ECO:0000256" key="7">
    <source>
        <dbReference type="ARBA" id="ARBA00022759"/>
    </source>
</evidence>
<dbReference type="PANTHER" id="PTHR37984:SF5">
    <property type="entry name" value="PROTEIN NYNRIN-LIKE"/>
    <property type="match status" value="1"/>
</dbReference>
<dbReference type="GO" id="GO:0004519">
    <property type="term" value="F:endonuclease activity"/>
    <property type="evidence" value="ECO:0007669"/>
    <property type="project" value="UniProtKB-KW"/>
</dbReference>
<keyword evidence="11" id="KW-0695">RNA-directed DNA polymerase</keyword>
<evidence type="ECO:0000256" key="12">
    <source>
        <dbReference type="PROSITE-ProRule" id="PRU00146"/>
    </source>
</evidence>
<dbReference type="PROSITE" id="PS50878">
    <property type="entry name" value="RT_POL"/>
    <property type="match status" value="1"/>
</dbReference>
<evidence type="ECO:0000256" key="13">
    <source>
        <dbReference type="SAM" id="MobiDB-lite"/>
    </source>
</evidence>
<dbReference type="PANTHER" id="PTHR37984">
    <property type="entry name" value="PROTEIN CBG26694"/>
    <property type="match status" value="1"/>
</dbReference>
<dbReference type="InterPro" id="IPR019786">
    <property type="entry name" value="Zinc_finger_PHD-type_CS"/>
</dbReference>
<evidence type="ECO:0000256" key="3">
    <source>
        <dbReference type="ARBA" id="ARBA00022679"/>
    </source>
</evidence>
<dbReference type="InterPro" id="IPR000477">
    <property type="entry name" value="RT_dom"/>
</dbReference>
<dbReference type="InterPro" id="IPR012337">
    <property type="entry name" value="RNaseH-like_sf"/>
</dbReference>
<feature type="compositionally biased region" description="Basic and acidic residues" evidence="13">
    <location>
        <begin position="760"/>
        <end position="780"/>
    </location>
</feature>
<dbReference type="FunFam" id="3.30.420.10:FF:000032">
    <property type="entry name" value="Retrovirus-related Pol polyprotein from transposon 297-like Protein"/>
    <property type="match status" value="1"/>
</dbReference>
<dbReference type="Gene3D" id="3.30.40.10">
    <property type="entry name" value="Zinc/RING finger domain, C3HC4 (zinc finger)"/>
    <property type="match status" value="1"/>
</dbReference>
<feature type="region of interest" description="Disordered" evidence="13">
    <location>
        <begin position="834"/>
        <end position="863"/>
    </location>
</feature>
<dbReference type="FunFam" id="3.10.10.10:FF:000007">
    <property type="entry name" value="Retrovirus-related Pol polyprotein from transposon 17.6-like Protein"/>
    <property type="match status" value="1"/>
</dbReference>
<keyword evidence="10" id="KW-0862">Zinc</keyword>
<keyword evidence="9" id="KW-0378">Hydrolase</keyword>
<dbReference type="Gene3D" id="3.10.20.370">
    <property type="match status" value="1"/>
</dbReference>
<evidence type="ECO:0000256" key="5">
    <source>
        <dbReference type="ARBA" id="ARBA00022722"/>
    </source>
</evidence>
<dbReference type="InterPro" id="IPR041588">
    <property type="entry name" value="Integrase_H2C2"/>
</dbReference>
<dbReference type="SUPFAM" id="SSF50630">
    <property type="entry name" value="Acid proteases"/>
    <property type="match status" value="1"/>
</dbReference>
<dbReference type="FunFam" id="3.30.70.270:FF:000020">
    <property type="entry name" value="Transposon Tf2-6 polyprotein-like Protein"/>
    <property type="match status" value="1"/>
</dbReference>
<dbReference type="GO" id="GO:0006508">
    <property type="term" value="P:proteolysis"/>
    <property type="evidence" value="ECO:0007669"/>
    <property type="project" value="UniProtKB-KW"/>
</dbReference>
<evidence type="ECO:0000256" key="11">
    <source>
        <dbReference type="ARBA" id="ARBA00022918"/>
    </source>
</evidence>
<keyword evidence="7" id="KW-0255">Endonuclease</keyword>
<accession>A0ABD0KVG9</accession>
<dbReference type="Pfam" id="PF17921">
    <property type="entry name" value="Integrase_H2C2"/>
    <property type="match status" value="1"/>
</dbReference>
<dbReference type="Pfam" id="PF17917">
    <property type="entry name" value="RT_RNaseH"/>
    <property type="match status" value="1"/>
</dbReference>
<feature type="compositionally biased region" description="Basic and acidic residues" evidence="13">
    <location>
        <begin position="834"/>
        <end position="844"/>
    </location>
</feature>
<dbReference type="SUPFAM" id="SSF57903">
    <property type="entry name" value="FYVE/PHD zinc finger"/>
    <property type="match status" value="1"/>
</dbReference>
<feature type="region of interest" description="Disordered" evidence="13">
    <location>
        <begin position="512"/>
        <end position="569"/>
    </location>
</feature>
<dbReference type="SUPFAM" id="SSF53098">
    <property type="entry name" value="Ribonuclease H-like"/>
    <property type="match status" value="1"/>
</dbReference>
<dbReference type="InterPro" id="IPR043128">
    <property type="entry name" value="Rev_trsase/Diguanyl_cyclase"/>
</dbReference>
<proteinExistence type="predicted"/>
<dbReference type="GO" id="GO:0003964">
    <property type="term" value="F:RNA-directed DNA polymerase activity"/>
    <property type="evidence" value="ECO:0007669"/>
    <property type="project" value="UniProtKB-KW"/>
</dbReference>
<dbReference type="InterPro" id="IPR041373">
    <property type="entry name" value="RT_RNaseH"/>
</dbReference>
<feature type="compositionally biased region" description="Basic and acidic residues" evidence="13">
    <location>
        <begin position="116"/>
        <end position="132"/>
    </location>
</feature>
<feature type="domain" description="PHD-type" evidence="14">
    <location>
        <begin position="2232"/>
        <end position="2282"/>
    </location>
</feature>
<sequence>MTIVIHNHTLITTPQLQTTKRAVSTRETEDRLTRKVTSSLAAVFFSRKLSTEKQVNVANMTDSDKDTHSLTHSLTHSDPDHNREPQAEFARTGKGSPGLMEGNREARITEPQGLQSDRDSLKSGGEDQREGEGASQEGLSEALGGGTSEFDLDLPLNPLNLREIQREDKLSAEVMAQFNVTPAQARQIARAMMSKTFTIPKFLTSPLPITVKAATLEHVLEYRGYNPGSVTERDSHASVSGCRLSSALEDFGHNTELLVQLLGQINDSVGRLSSAQLQNFNVLVEQERRVTNSIAEALTESTRKLQQAAQDLPAPLLAGLGGLREGLKSDIRTELGAIKEELRGTKDQLMSLTDQVGMAADAAAAQRQTLVQVVSDGLEAVQAAQINRFEGLQTQLSDIALKVESVGHGLASQQDQFETYTRGQTEFAEHLRVLTQAVLEGALSNKNGDSLRREPDDFHQPGPRRDLLLQHEGTRNASGTQRKVAEPIRSQDPYEERRIHREAVLNSLREELPRARSSPQPQHDGCATPSPYANLQQSPYTPGRGQTYGNREGNGTGRRGRDDVPKLRNYDGSTPWRVFEEQFEEYRLLKDWDPLLAPRYFHLHLEGAALQFFTSLPQQEKADLASIYAAMNQQYGQHMTPQALRIQFGHMQQESQETLREFAARLREVAPQAFPDVPNRFLEDNCISQLFVGCRNKEAALHCANGKYPALNAAVQALQMFADNRRAILGTRRSQIKVASLTSGSDSSDEETYRVARARVRGDRGRRGQDAKALEPDTRKATPSGPPARSGPSPPQNTPVSASASTEDRVVETLSRLEANLSALIKKNLAQLERDSAGDREVTPRRTRSSPGRYRSPSPKDRASGACFVCHQQEVCQLERGFKCLTGSCAGDTQEPGDQVDKVEKLPEVETPVPITPLVQVSPTCKYEAEAEEVPAVPHIVYRNREGGWTEREAPGGCEQGARDGGTHSGGGPAGCEGLGTPPDGDFLHLSLVLEGQIDGHDIVAVVDTAAQVTVMASKLAVRVLGKRGAARQPALICGLDGQPHKAEMAKVTLKLNSKEYPLTVYIMNIEEDLLLGLDFLAEHRAIVDTAGGLIHLAGQTVEGQLVKNLSTPNYSRYTRVCQVKIKTRVVVPPNSGLWVSAELSRPLVSQFVFTPFRGGVDCLIPASVHPQGSDAIIKLVNDTDTVKVIPAGMVVGEAEACSILKPETRSGGEGQQHRVRKVSGSCKLPDHLADLHQRSTANLAEKEKEKVQELLIEFSDVFAAHDTDLGCFREVQHQICTGDAAPIKQKMRRTPVGFEQEEEKHLQSMLKAQVIQPSNSPWASPPVLIRKKDGSVRWCLDFRKLNEVTLKDAFPLPLISECLDTLSGNTYMSTLDMAAGYWQLEIHPEDRHKTAFLTKYGLFEFVRMPFGLCNAPSTFQRAINLVLRGLTWKTVLAFLDDVLVLGRDFEDHLNNLREVLGRFRRHRLKLKPKKCALFRTRVKFLGKIVSKDGVEVDEDSISAVRDWPVPRSTREVESFLGFLNYHRDHLPKLAEVAQPLYSITGKKTPFIWGDAQESAFNELKSLMVSPPVLAFPCREGMFMLDTDASETAIGAVLSQSQGDQTRIIAYGSKALTPPQRKYCTTRKELLALVAFTRQYRHYLLGRHFTARTDHSSLAWLMRFKNLGGQLARWMEELSQYDIQVVHRPGKDHTNADALSRVPAEEEFCNCYEAGRDLSTLPCGGCAYCVKAHKQWSRFEEDVDDVVPLAYREARISVVQSAVSSNWASSWSDQDLRDAQEQDEDLRVILQWMEREEYPTHAEVMAQSPKVKKLWSLRDLLEVRGGLLYYHWQDNAGQRDLLVVPRSLQARILELGHSNLSAGHMGIGKTLKRLRQRYFWPGQQRDTQLFVKGCASCNRSKHPTRRNRAPLTSYVAGAPMERVHMDILGPLPQSRLGHRYILLMVDQFTKWVEAVALPDQSAETVARAAVDTLFSHLGYPLLIHTDQGTNFTSQLFSELCKLLHIIKTRTTPYRPCSNGQVERINRTILQMVRCTLQAKQVDWDRELQVLMGAIRSTENRSTGFTPNFLMLGREVNTPLQLMVGAREGPKGSTADYVASLQASMERAHLLARKNLGQQQQRQKKAYDLRASHTSYEVGDIVSEINSAAKVGESRKLAPIWKGPYLVTDVVSPILVRVKGRSRERIVHTDRLRLCRDRTLPLWLRRERNRLLRDADGQDVECDPRGSNQPTAPTLCVCDQPDDGRLMIACDSCNEWFHGNCVGVTEEDAKRLDLYCCPVCTANGLFV</sequence>
<feature type="compositionally biased region" description="Basic and acidic residues" evidence="13">
    <location>
        <begin position="449"/>
        <end position="474"/>
    </location>
</feature>
<keyword evidence="6" id="KW-0479">Metal-binding</keyword>
<dbReference type="GO" id="GO:0008233">
    <property type="term" value="F:peptidase activity"/>
    <property type="evidence" value="ECO:0007669"/>
    <property type="project" value="UniProtKB-KW"/>
</dbReference>
<protein>
    <recommendedName>
        <fullName evidence="1">RNA-directed DNA polymerase</fullName>
        <ecNumber evidence="1">2.7.7.49</ecNumber>
    </recommendedName>
</protein>
<evidence type="ECO:0000256" key="6">
    <source>
        <dbReference type="ARBA" id="ARBA00022723"/>
    </source>
</evidence>
<dbReference type="CDD" id="cd00303">
    <property type="entry name" value="retropepsin_like"/>
    <property type="match status" value="1"/>
</dbReference>
<dbReference type="InterPro" id="IPR001965">
    <property type="entry name" value="Znf_PHD"/>
</dbReference>
<feature type="region of interest" description="Disordered" evidence="13">
    <location>
        <begin position="951"/>
        <end position="980"/>
    </location>
</feature>
<feature type="region of interest" description="Disordered" evidence="13">
    <location>
        <begin position="445"/>
        <end position="498"/>
    </location>
</feature>
<name>A0ABD0KVG9_9CAEN</name>
<keyword evidence="8 12" id="KW-0863">Zinc-finger</keyword>
<dbReference type="Pfam" id="PF00665">
    <property type="entry name" value="rve"/>
    <property type="match status" value="1"/>
</dbReference>
<dbReference type="SMART" id="SM00249">
    <property type="entry name" value="PHD"/>
    <property type="match status" value="1"/>
</dbReference>
<evidence type="ECO:0000259" key="16">
    <source>
        <dbReference type="PROSITE" id="PS50994"/>
    </source>
</evidence>
<organism evidence="17 18">
    <name type="scientific">Batillaria attramentaria</name>
    <dbReference type="NCBI Taxonomy" id="370345"/>
    <lineage>
        <taxon>Eukaryota</taxon>
        <taxon>Metazoa</taxon>
        <taxon>Spiralia</taxon>
        <taxon>Lophotrochozoa</taxon>
        <taxon>Mollusca</taxon>
        <taxon>Gastropoda</taxon>
        <taxon>Caenogastropoda</taxon>
        <taxon>Sorbeoconcha</taxon>
        <taxon>Cerithioidea</taxon>
        <taxon>Batillariidae</taxon>
        <taxon>Batillaria</taxon>
    </lineage>
</organism>
<dbReference type="Pfam" id="PF00628">
    <property type="entry name" value="PHD"/>
    <property type="match status" value="1"/>
</dbReference>
<dbReference type="Gene3D" id="3.30.420.10">
    <property type="entry name" value="Ribonuclease H-like superfamily/Ribonuclease H"/>
    <property type="match status" value="1"/>
</dbReference>
<feature type="region of interest" description="Disordered" evidence="13">
    <location>
        <begin position="60"/>
        <end position="151"/>
    </location>
</feature>
<feature type="domain" description="Integrase catalytic" evidence="16">
    <location>
        <begin position="1915"/>
        <end position="2074"/>
    </location>
</feature>
<dbReference type="Pfam" id="PF00078">
    <property type="entry name" value="RVT_1"/>
    <property type="match status" value="1"/>
</dbReference>
<dbReference type="InterPro" id="IPR043502">
    <property type="entry name" value="DNA/RNA_pol_sf"/>
</dbReference>
<evidence type="ECO:0000313" key="18">
    <source>
        <dbReference type="Proteomes" id="UP001519460"/>
    </source>
</evidence>
<dbReference type="InterPro" id="IPR036397">
    <property type="entry name" value="RNaseH_sf"/>
</dbReference>
<dbReference type="Gene3D" id="3.10.10.10">
    <property type="entry name" value="HIV Type 1 Reverse Transcriptase, subunit A, domain 1"/>
    <property type="match status" value="1"/>
</dbReference>
<dbReference type="Gene3D" id="2.40.70.10">
    <property type="entry name" value="Acid Proteases"/>
    <property type="match status" value="1"/>
</dbReference>
<dbReference type="InterPro" id="IPR005162">
    <property type="entry name" value="Retrotrans_gag_dom"/>
</dbReference>
<evidence type="ECO:0000259" key="14">
    <source>
        <dbReference type="PROSITE" id="PS50016"/>
    </source>
</evidence>
<dbReference type="FunFam" id="3.10.20.370:FF:000001">
    <property type="entry name" value="Retrovirus-related Pol polyprotein from transposon 17.6-like protein"/>
    <property type="match status" value="1"/>
</dbReference>
<feature type="compositionally biased region" description="Basic and acidic residues" evidence="13">
    <location>
        <begin position="559"/>
        <end position="569"/>
    </location>
</feature>
<evidence type="ECO:0000259" key="15">
    <source>
        <dbReference type="PROSITE" id="PS50878"/>
    </source>
</evidence>
<evidence type="ECO:0000313" key="17">
    <source>
        <dbReference type="EMBL" id="KAK7490780.1"/>
    </source>
</evidence>
<keyword evidence="3" id="KW-0808">Transferase</keyword>
<feature type="domain" description="Reverse transcriptase" evidence="15">
    <location>
        <begin position="1311"/>
        <end position="1490"/>
    </location>
</feature>
<evidence type="ECO:0000256" key="1">
    <source>
        <dbReference type="ARBA" id="ARBA00012493"/>
    </source>
</evidence>
<dbReference type="Pfam" id="PF03732">
    <property type="entry name" value="Retrotrans_gag"/>
    <property type="match status" value="1"/>
</dbReference>
<keyword evidence="2" id="KW-0645">Protease</keyword>
<gene>
    <name evidence="17" type="ORF">BaRGS_00018009</name>
</gene>
<evidence type="ECO:0000256" key="8">
    <source>
        <dbReference type="ARBA" id="ARBA00022771"/>
    </source>
</evidence>
<dbReference type="Gene3D" id="3.30.70.270">
    <property type="match status" value="2"/>
</dbReference>
<dbReference type="InterPro" id="IPR013083">
    <property type="entry name" value="Znf_RING/FYVE/PHD"/>
</dbReference>
<feature type="compositionally biased region" description="Polar residues" evidence="13">
    <location>
        <begin position="531"/>
        <end position="540"/>
    </location>
</feature>
<feature type="compositionally biased region" description="Basic and acidic residues" evidence="13">
    <location>
        <begin position="62"/>
        <end position="86"/>
    </location>
</feature>
<dbReference type="PROSITE" id="PS50994">
    <property type="entry name" value="INTEGRASE"/>
    <property type="match status" value="1"/>
</dbReference>
<dbReference type="InterPro" id="IPR021109">
    <property type="entry name" value="Peptidase_aspartic_dom_sf"/>
</dbReference>
<dbReference type="Proteomes" id="UP001519460">
    <property type="component" value="Unassembled WGS sequence"/>
</dbReference>
<dbReference type="InterPro" id="IPR001584">
    <property type="entry name" value="Integrase_cat-core"/>
</dbReference>
<evidence type="ECO:0000256" key="2">
    <source>
        <dbReference type="ARBA" id="ARBA00022670"/>
    </source>
</evidence>
<dbReference type="EC" id="2.7.7.49" evidence="1"/>
<evidence type="ECO:0000256" key="10">
    <source>
        <dbReference type="ARBA" id="ARBA00022833"/>
    </source>
</evidence>
<comment type="caution">
    <text evidence="17">The sequence shown here is derived from an EMBL/GenBank/DDBJ whole genome shotgun (WGS) entry which is preliminary data.</text>
</comment>
<keyword evidence="4" id="KW-0548">Nucleotidyltransferase</keyword>
<dbReference type="SUPFAM" id="SSF56672">
    <property type="entry name" value="DNA/RNA polymerases"/>
    <property type="match status" value="1"/>
</dbReference>
<dbReference type="PROSITE" id="PS01359">
    <property type="entry name" value="ZF_PHD_1"/>
    <property type="match status" value="1"/>
</dbReference>